<evidence type="ECO:0000256" key="5">
    <source>
        <dbReference type="ARBA" id="ARBA00022737"/>
    </source>
</evidence>
<dbReference type="SUPFAM" id="SSF54862">
    <property type="entry name" value="4Fe-4S ferredoxins"/>
    <property type="match status" value="1"/>
</dbReference>
<keyword evidence="3" id="KW-0004">4Fe-4S</keyword>
<dbReference type="PROSITE" id="PS51379">
    <property type="entry name" value="4FE4S_FER_2"/>
    <property type="match status" value="1"/>
</dbReference>
<evidence type="ECO:0000313" key="9">
    <source>
        <dbReference type="EMBL" id="MCX2980655.1"/>
    </source>
</evidence>
<dbReference type="Gene3D" id="3.30.70.20">
    <property type="match status" value="1"/>
</dbReference>
<evidence type="ECO:0000256" key="3">
    <source>
        <dbReference type="ARBA" id="ARBA00022485"/>
    </source>
</evidence>
<evidence type="ECO:0000256" key="6">
    <source>
        <dbReference type="ARBA" id="ARBA00023004"/>
    </source>
</evidence>
<dbReference type="InterPro" id="IPR051555">
    <property type="entry name" value="FDH_Electron_Transfer_Unit"/>
</dbReference>
<accession>A0ABT3TEP1</accession>
<gene>
    <name evidence="9" type="ORF">EYC98_07165</name>
</gene>
<comment type="caution">
    <text evidence="9">The sequence shown here is derived from an EMBL/GenBank/DDBJ whole genome shotgun (WGS) entry which is preliminary data.</text>
</comment>
<organism evidence="9 10">
    <name type="scientific">Candidatus Litorirhabdus singularis</name>
    <dbReference type="NCBI Taxonomy" id="2518993"/>
    <lineage>
        <taxon>Bacteria</taxon>
        <taxon>Pseudomonadati</taxon>
        <taxon>Pseudomonadota</taxon>
        <taxon>Gammaproteobacteria</taxon>
        <taxon>Cellvibrionales</taxon>
        <taxon>Halieaceae</taxon>
        <taxon>Candidatus Litorirhabdus</taxon>
    </lineage>
</organism>
<evidence type="ECO:0000256" key="4">
    <source>
        <dbReference type="ARBA" id="ARBA00022723"/>
    </source>
</evidence>
<dbReference type="PANTHER" id="PTHR43545">
    <property type="entry name" value="FORMATE DEHYDROGENASE, NITRATE-INDUCIBLE, IRON-SULFUR SUBUNIT"/>
    <property type="match status" value="1"/>
</dbReference>
<evidence type="ECO:0000256" key="2">
    <source>
        <dbReference type="ARBA" id="ARBA00004196"/>
    </source>
</evidence>
<dbReference type="PANTHER" id="PTHR43545:SF6">
    <property type="entry name" value="FORMATE DEHYDROGENASE, NITRATE-INDUCIBLE, IRON-SULFUR SUBUNIT"/>
    <property type="match status" value="1"/>
</dbReference>
<evidence type="ECO:0000256" key="1">
    <source>
        <dbReference type="ARBA" id="ARBA00001966"/>
    </source>
</evidence>
<keyword evidence="6" id="KW-0408">Iron</keyword>
<name>A0ABT3TEP1_9GAMM</name>
<reference evidence="9" key="1">
    <citation type="submission" date="2019-02" db="EMBL/GenBank/DDBJ databases">
        <authorList>
            <person name="Li S.-H."/>
        </authorList>
    </citation>
    <scope>NUCLEOTIDE SEQUENCE</scope>
    <source>
        <strain evidence="9">IMCC14734</strain>
    </source>
</reference>
<sequence length="175" mass="18876">MSDPTRYAPRPAPYEAVGKRAPLAPDRPGFLVDLRRCIGCHACSVACKTVHEVELGSFPLRVRWLPDPGGDTYSFVPVFSESLCTDDAESLAVGMEPACARACPTDALVFGDFAAAGSLLGLAELESDIRRLAGPDATDLKQEVVYRALPEWVGAKLNQGAALDPKDEDPIYEQR</sequence>
<evidence type="ECO:0000256" key="7">
    <source>
        <dbReference type="ARBA" id="ARBA00023014"/>
    </source>
</evidence>
<comment type="cofactor">
    <cofactor evidence="1">
        <name>[4Fe-4S] cluster</name>
        <dbReference type="ChEBI" id="CHEBI:49883"/>
    </cofactor>
</comment>
<keyword evidence="7" id="KW-0411">Iron-sulfur</keyword>
<proteinExistence type="predicted"/>
<evidence type="ECO:0000313" key="10">
    <source>
        <dbReference type="Proteomes" id="UP001143362"/>
    </source>
</evidence>
<dbReference type="Proteomes" id="UP001143362">
    <property type="component" value="Unassembled WGS sequence"/>
</dbReference>
<keyword evidence="10" id="KW-1185">Reference proteome</keyword>
<keyword evidence="5" id="KW-0677">Repeat</keyword>
<feature type="domain" description="4Fe-4S ferredoxin-type" evidence="8">
    <location>
        <begin position="28"/>
        <end position="58"/>
    </location>
</feature>
<evidence type="ECO:0000259" key="8">
    <source>
        <dbReference type="PROSITE" id="PS51379"/>
    </source>
</evidence>
<dbReference type="RefSeq" id="WP_279244630.1">
    <property type="nucleotide sequence ID" value="NZ_SHNN01000001.1"/>
</dbReference>
<keyword evidence="4" id="KW-0479">Metal-binding</keyword>
<dbReference type="EMBL" id="SHNN01000001">
    <property type="protein sequence ID" value="MCX2980655.1"/>
    <property type="molecule type" value="Genomic_DNA"/>
</dbReference>
<dbReference type="InterPro" id="IPR017896">
    <property type="entry name" value="4Fe4S_Fe-S-bd"/>
</dbReference>
<protein>
    <recommendedName>
        <fullName evidence="8">4Fe-4S ferredoxin-type domain-containing protein</fullName>
    </recommendedName>
</protein>
<comment type="subcellular location">
    <subcellularLocation>
        <location evidence="2">Cell envelope</location>
    </subcellularLocation>
</comment>